<feature type="compositionally biased region" description="Polar residues" evidence="1">
    <location>
        <begin position="1"/>
        <end position="16"/>
    </location>
</feature>
<evidence type="ECO:0000313" key="2">
    <source>
        <dbReference type="EMBL" id="VAW69149.1"/>
    </source>
</evidence>
<organism evidence="2">
    <name type="scientific">hydrothermal vent metagenome</name>
    <dbReference type="NCBI Taxonomy" id="652676"/>
    <lineage>
        <taxon>unclassified sequences</taxon>
        <taxon>metagenomes</taxon>
        <taxon>ecological metagenomes</taxon>
    </lineage>
</organism>
<protein>
    <submittedName>
        <fullName evidence="2">Uncharacterized protein</fullName>
    </submittedName>
</protein>
<reference evidence="2" key="1">
    <citation type="submission" date="2018-06" db="EMBL/GenBank/DDBJ databases">
        <authorList>
            <person name="Zhirakovskaya E."/>
        </authorList>
    </citation>
    <scope>NUCLEOTIDE SEQUENCE</scope>
</reference>
<dbReference type="AlphaFoldDB" id="A0A3B0Y4P1"/>
<accession>A0A3B0Y4P1</accession>
<feature type="region of interest" description="Disordered" evidence="1">
    <location>
        <begin position="1"/>
        <end position="22"/>
    </location>
</feature>
<evidence type="ECO:0000256" key="1">
    <source>
        <dbReference type="SAM" id="MobiDB-lite"/>
    </source>
</evidence>
<proteinExistence type="predicted"/>
<name>A0A3B0Y4P1_9ZZZZ</name>
<dbReference type="EMBL" id="UOFJ01000402">
    <property type="protein sequence ID" value="VAW69149.1"/>
    <property type="molecule type" value="Genomic_DNA"/>
</dbReference>
<sequence length="135" mass="15662">MSFSFSVSAETPGSENKNIEDERFSEQRALQALAVIKESLQSFKLIVVKSENEEPIILKNFQHTDWEMQNIGIPNSLMTIEGVIRKQKYMISKLEYELESMKNSASKKRSEELEKQLHIDQDNYNKYLDSIILAD</sequence>
<gene>
    <name evidence="2" type="ORF">MNBD_GAMMA10-3321</name>
</gene>